<dbReference type="Gene3D" id="3.30.1370.10">
    <property type="entry name" value="K Homology domain, type 1"/>
    <property type="match status" value="3"/>
</dbReference>
<reference evidence="5 6" key="1">
    <citation type="journal article" date="2020" name="Mol. Biol. Evol.">
        <title>Distinct Expression and Methylation Patterns for Genes with Different Fates following a Single Whole-Genome Duplication in Flowering Plants.</title>
        <authorList>
            <person name="Shi T."/>
            <person name="Rahmani R.S."/>
            <person name="Gugger P.F."/>
            <person name="Wang M."/>
            <person name="Li H."/>
            <person name="Zhang Y."/>
            <person name="Li Z."/>
            <person name="Wang Q."/>
            <person name="Van de Peer Y."/>
            <person name="Marchal K."/>
            <person name="Chen J."/>
        </authorList>
    </citation>
    <scope>NUCLEOTIDE SEQUENCE [LARGE SCALE GENOMIC DNA]</scope>
    <source>
        <tissue evidence="5">Leaf</tissue>
    </source>
</reference>
<dbReference type="PANTHER" id="PTHR10288">
    <property type="entry name" value="KH DOMAIN CONTAINING RNA BINDING PROTEIN"/>
    <property type="match status" value="1"/>
</dbReference>
<keyword evidence="6" id="KW-1185">Reference proteome</keyword>
<feature type="compositionally biased region" description="Pro residues" evidence="3">
    <location>
        <begin position="1"/>
        <end position="11"/>
    </location>
</feature>
<protein>
    <recommendedName>
        <fullName evidence="4">K Homology domain-containing protein</fullName>
    </recommendedName>
</protein>
<proteinExistence type="predicted"/>
<dbReference type="PROSITE" id="PS50084">
    <property type="entry name" value="KH_TYPE_1"/>
    <property type="match status" value="5"/>
</dbReference>
<dbReference type="SMART" id="SM00322">
    <property type="entry name" value="KH"/>
    <property type="match status" value="5"/>
</dbReference>
<dbReference type="GO" id="GO:0003723">
    <property type="term" value="F:RNA binding"/>
    <property type="evidence" value="ECO:0007669"/>
    <property type="project" value="UniProtKB-UniRule"/>
</dbReference>
<dbReference type="Gene3D" id="3.30.310.210">
    <property type="match status" value="1"/>
</dbReference>
<name>A0A822Z8I5_NELNU</name>
<feature type="compositionally biased region" description="Polar residues" evidence="3">
    <location>
        <begin position="21"/>
        <end position="30"/>
    </location>
</feature>
<feature type="domain" description="K Homology" evidence="4">
    <location>
        <begin position="396"/>
        <end position="476"/>
    </location>
</feature>
<dbReference type="CDD" id="cd22462">
    <property type="entry name" value="KH-I_HEN4_like_rpt5"/>
    <property type="match status" value="1"/>
</dbReference>
<feature type="domain" description="K Homology" evidence="4">
    <location>
        <begin position="591"/>
        <end position="661"/>
    </location>
</feature>
<feature type="domain" description="K Homology" evidence="4">
    <location>
        <begin position="156"/>
        <end position="231"/>
    </location>
</feature>
<dbReference type="AlphaFoldDB" id="A0A822Z8I5"/>
<evidence type="ECO:0000256" key="3">
    <source>
        <dbReference type="SAM" id="MobiDB-lite"/>
    </source>
</evidence>
<feature type="domain" description="K Homology" evidence="4">
    <location>
        <begin position="47"/>
        <end position="117"/>
    </location>
</feature>
<keyword evidence="2" id="KW-0694">RNA-binding</keyword>
<gene>
    <name evidence="5" type="ORF">HUJ06_015233</name>
</gene>
<dbReference type="SUPFAM" id="SSF54791">
    <property type="entry name" value="Eukaryotic type KH-domain (KH-domain type I)"/>
    <property type="match status" value="5"/>
</dbReference>
<dbReference type="CDD" id="cd22459">
    <property type="entry name" value="KH-I_PEPPER_rpt1_like"/>
    <property type="match status" value="1"/>
</dbReference>
<organism evidence="5 6">
    <name type="scientific">Nelumbo nucifera</name>
    <name type="common">Sacred lotus</name>
    <dbReference type="NCBI Taxonomy" id="4432"/>
    <lineage>
        <taxon>Eukaryota</taxon>
        <taxon>Viridiplantae</taxon>
        <taxon>Streptophyta</taxon>
        <taxon>Embryophyta</taxon>
        <taxon>Tracheophyta</taxon>
        <taxon>Spermatophyta</taxon>
        <taxon>Magnoliopsida</taxon>
        <taxon>Proteales</taxon>
        <taxon>Nelumbonaceae</taxon>
        <taxon>Nelumbo</taxon>
    </lineage>
</organism>
<evidence type="ECO:0000256" key="1">
    <source>
        <dbReference type="ARBA" id="ARBA00022737"/>
    </source>
</evidence>
<sequence length="673" mass="71379">MEGPFLSPPAKRPFYNITGMPENNPNSANGASKRGRAPLPPIVLSPGQVAFRLLCHVSNIGGVIGKSGSIVKQYQKETGAKIRVEEPIPACDERIIYIVAPESPKKKIRLKGLAEGDKEGEVEFEVSSAQEALVRIFERVLEVEAETQAVFPPPGGAVSWRLLAATNQVGAVMGKGGKVIDRIRKENGVKISVLTAGKLPACAAPNDEVIEVTGDILAVKKALIAVSRCLQSCPLIDRTQTVASRPMETATHGTFPDPHGDLFPQQNSFIPPLSSSSVDYASRSLPLPQEIDKISNLDPKKAQQEVSFRLLCSNDKVGGVIGKGGVIVKALQNETGASISVAASVPESDERVITISAMENADSQYSPVQKAVLRVFTRSIEVGIENGLESGSSKGASTPARLLISSNQVGCLMGKGGTIISEMRRVTGAGIRILGGDQVPKCALENDEVVQVLILQITGDLNNVKDALYHITGRLRDNIFPNKLPKGAGVGSNSSSVVSEVSPYGRVREPTSGLYPSVGLSHNLDRQTTLTQSMDHLGLSHSLDRPPSPRLWTSQATSGGNPRGITDMGRGLTTFKGGLELGRGSKSAIVTNTTVEIVVPENVLASVYGEQGSNLNRLRQISGAKVMVRDPHSGTSDALVIISGTPDQTQAAQSLLHAFTLSGRPSPDHSRLL</sequence>
<keyword evidence="1" id="KW-0677">Repeat</keyword>
<evidence type="ECO:0000259" key="4">
    <source>
        <dbReference type="SMART" id="SM00322"/>
    </source>
</evidence>
<comment type="caution">
    <text evidence="5">The sequence shown here is derived from an EMBL/GenBank/DDBJ whole genome shotgun (WGS) entry which is preliminary data.</text>
</comment>
<dbReference type="EMBL" id="DUZY01000005">
    <property type="protein sequence ID" value="DAD40910.1"/>
    <property type="molecule type" value="Genomic_DNA"/>
</dbReference>
<feature type="compositionally biased region" description="Polar residues" evidence="3">
    <location>
        <begin position="551"/>
        <end position="560"/>
    </location>
</feature>
<feature type="domain" description="K Homology" evidence="4">
    <location>
        <begin position="304"/>
        <end position="377"/>
    </location>
</feature>
<feature type="region of interest" description="Disordered" evidence="3">
    <location>
        <begin position="540"/>
        <end position="568"/>
    </location>
</feature>
<evidence type="ECO:0000256" key="2">
    <source>
        <dbReference type="PROSITE-ProRule" id="PRU00117"/>
    </source>
</evidence>
<accession>A0A822Z8I5</accession>
<dbReference type="InterPro" id="IPR004087">
    <property type="entry name" value="KH_dom"/>
</dbReference>
<evidence type="ECO:0000313" key="6">
    <source>
        <dbReference type="Proteomes" id="UP000607653"/>
    </source>
</evidence>
<evidence type="ECO:0000313" key="5">
    <source>
        <dbReference type="EMBL" id="DAD40910.1"/>
    </source>
</evidence>
<dbReference type="Pfam" id="PF00013">
    <property type="entry name" value="KH_1"/>
    <property type="match status" value="5"/>
</dbReference>
<dbReference type="InterPro" id="IPR004088">
    <property type="entry name" value="KH_dom_type_1"/>
</dbReference>
<dbReference type="Proteomes" id="UP000607653">
    <property type="component" value="Unassembled WGS sequence"/>
</dbReference>
<feature type="region of interest" description="Disordered" evidence="3">
    <location>
        <begin position="1"/>
        <end position="34"/>
    </location>
</feature>
<dbReference type="CDD" id="cd22460">
    <property type="entry name" value="KH-I_PEPPER_rpt2_like"/>
    <property type="match status" value="2"/>
</dbReference>
<dbReference type="InterPro" id="IPR036612">
    <property type="entry name" value="KH_dom_type_1_sf"/>
</dbReference>